<dbReference type="InterPro" id="IPR042176">
    <property type="entry name" value="Pantoate_ligase_C"/>
</dbReference>
<dbReference type="GO" id="GO:0004592">
    <property type="term" value="F:pantoate-beta-alanine ligase activity"/>
    <property type="evidence" value="ECO:0007669"/>
    <property type="project" value="UniProtKB-UniRule"/>
</dbReference>
<keyword evidence="8" id="KW-0963">Cytoplasm</keyword>
<evidence type="ECO:0000256" key="2">
    <source>
        <dbReference type="ARBA" id="ARBA00009256"/>
    </source>
</evidence>
<feature type="binding site" evidence="8">
    <location>
        <position position="197"/>
    </location>
    <ligand>
        <name>(R)-pantoate</name>
        <dbReference type="ChEBI" id="CHEBI:15980"/>
    </ligand>
</feature>
<dbReference type="Proteomes" id="UP000009149">
    <property type="component" value="Chromosome"/>
</dbReference>
<feature type="binding site" evidence="8">
    <location>
        <position position="220"/>
    </location>
    <ligand>
        <name>ATP</name>
        <dbReference type="ChEBI" id="CHEBI:30616"/>
    </ligand>
</feature>
<dbReference type="eggNOG" id="COG0414">
    <property type="taxonomic scope" value="Bacteria"/>
</dbReference>
<dbReference type="AlphaFoldDB" id="B3DZ63"/>
<evidence type="ECO:0000256" key="4">
    <source>
        <dbReference type="ARBA" id="ARBA00022655"/>
    </source>
</evidence>
<comment type="function">
    <text evidence="8">Catalyzes the condensation of pantoate with beta-alanine in an ATP-dependent reaction via a pantoyl-adenylate intermediate.</text>
</comment>
<dbReference type="GO" id="GO:0015940">
    <property type="term" value="P:pantothenate biosynthetic process"/>
    <property type="evidence" value="ECO:0007669"/>
    <property type="project" value="UniProtKB-UniRule"/>
</dbReference>
<keyword evidence="3 8" id="KW-0436">Ligase</keyword>
<reference evidence="9 10" key="1">
    <citation type="journal article" date="2008" name="Biol. Direct">
        <title>Complete genome sequence of the extremely acidophilic methanotroph isolate V4, Methylacidiphilum infernorum, a representative of the bacterial phylum Verrucomicrobia.</title>
        <authorList>
            <person name="Hou S."/>
            <person name="Makarova K.S."/>
            <person name="Saw J.H."/>
            <person name="Senin P."/>
            <person name="Ly B.V."/>
            <person name="Zhou Z."/>
            <person name="Ren Y."/>
            <person name="Wang J."/>
            <person name="Galperin M.Y."/>
            <person name="Omelchenko M.V."/>
            <person name="Wolf Y.I."/>
            <person name="Yutin N."/>
            <person name="Koonin E.V."/>
            <person name="Stott M.B."/>
            <person name="Mountain B.W."/>
            <person name="Crowe M.A."/>
            <person name="Smirnova A.V."/>
            <person name="Dunfield P.F."/>
            <person name="Feng L."/>
            <person name="Wang L."/>
            <person name="Alam M."/>
        </authorList>
    </citation>
    <scope>NUCLEOTIDE SEQUENCE [LARGE SCALE GENOMIC DNA]</scope>
    <source>
        <strain evidence="10">Isolate V4</strain>
    </source>
</reference>
<feature type="binding site" evidence="8">
    <location>
        <position position="107"/>
    </location>
    <ligand>
        <name>(R)-pantoate</name>
        <dbReference type="ChEBI" id="CHEBI:15980"/>
    </ligand>
</feature>
<evidence type="ECO:0000256" key="6">
    <source>
        <dbReference type="ARBA" id="ARBA00022840"/>
    </source>
</evidence>
<dbReference type="UniPathway" id="UPA00028">
    <property type="reaction ID" value="UER00005"/>
</dbReference>
<dbReference type="NCBIfam" id="TIGR00125">
    <property type="entry name" value="cyt_tran_rel"/>
    <property type="match status" value="1"/>
</dbReference>
<sequence>MKIKTPEFSSSRILFFRHLFRAEVLRGIFLGKGILTAVQPEAVFIAMIEIFSPSEMQSLALQWKIQGKATVLVPTMGALHKGHLCLIEKARKLGDPLVVSIYVNPTQFGPGEDYQVYPRNYEKDRLLCREQGVDVLFAPPSLYHEEHSSWVVEEKISLGRCGRSRPGHFKGVATVLMKLFWLVQPSKAVFGWKDAQQLELVQRLARDFYLPMEVIGVETVRDENGLAYSSRNAYLNEEQKRIASQFPRILKEAASMPEGEAWAKKELEKIPCFKLDYVEKVNGRLCAALWIDKIRLIDNFPCP</sequence>
<feature type="binding site" evidence="8">
    <location>
        <begin position="191"/>
        <end position="194"/>
    </location>
    <ligand>
        <name>ATP</name>
        <dbReference type="ChEBI" id="CHEBI:30616"/>
    </ligand>
</feature>
<dbReference type="KEGG" id="min:Minf_2101"/>
<accession>B3DZ63</accession>
<dbReference type="GO" id="GO:0005524">
    <property type="term" value="F:ATP binding"/>
    <property type="evidence" value="ECO:0007669"/>
    <property type="project" value="UniProtKB-KW"/>
</dbReference>
<gene>
    <name evidence="8 9" type="primary">panC</name>
    <name evidence="9" type="ordered locus">Minf_2101</name>
</gene>
<organism evidence="9 10">
    <name type="scientific">Methylacidiphilum infernorum (isolate V4)</name>
    <name type="common">Methylokorus infernorum (strain V4)</name>
    <dbReference type="NCBI Taxonomy" id="481448"/>
    <lineage>
        <taxon>Bacteria</taxon>
        <taxon>Pseudomonadati</taxon>
        <taxon>Verrucomicrobiota</taxon>
        <taxon>Methylacidiphilae</taxon>
        <taxon>Methylacidiphilales</taxon>
        <taxon>Methylacidiphilaceae</taxon>
        <taxon>Methylacidiphilum (ex Ratnadevi et al. 2023)</taxon>
    </lineage>
</organism>
<dbReference type="Gene3D" id="3.30.1300.10">
    <property type="entry name" value="Pantoate-beta-alanine ligase, C-terminal domain"/>
    <property type="match status" value="1"/>
</dbReference>
<keyword evidence="6 8" id="KW-0067">ATP-binding</keyword>
<evidence type="ECO:0000313" key="9">
    <source>
        <dbReference type="EMBL" id="ACD84155.1"/>
    </source>
</evidence>
<dbReference type="InterPro" id="IPR014729">
    <property type="entry name" value="Rossmann-like_a/b/a_fold"/>
</dbReference>
<feature type="binding site" evidence="8">
    <location>
        <begin position="76"/>
        <end position="83"/>
    </location>
    <ligand>
        <name>ATP</name>
        <dbReference type="ChEBI" id="CHEBI:30616"/>
    </ligand>
</feature>
<comment type="pathway">
    <text evidence="1 8">Cofactor biosynthesis; (R)-pantothenate biosynthesis; (R)-pantothenate from (R)-pantoate and beta-alanine: step 1/1.</text>
</comment>
<evidence type="ECO:0000256" key="8">
    <source>
        <dbReference type="HAMAP-Rule" id="MF_00158"/>
    </source>
</evidence>
<dbReference type="HAMAP" id="MF_00158">
    <property type="entry name" value="PanC"/>
    <property type="match status" value="1"/>
</dbReference>
<dbReference type="STRING" id="481448.Minf_2101"/>
<evidence type="ECO:0000313" key="10">
    <source>
        <dbReference type="Proteomes" id="UP000009149"/>
    </source>
</evidence>
<dbReference type="EC" id="6.3.2.1" evidence="8"/>
<dbReference type="PANTHER" id="PTHR21299">
    <property type="entry name" value="CYTIDYLATE KINASE/PANTOATE-BETA-ALANINE LIGASE"/>
    <property type="match status" value="1"/>
</dbReference>
<feature type="binding site" evidence="8">
    <location>
        <begin position="228"/>
        <end position="231"/>
    </location>
    <ligand>
        <name>ATP</name>
        <dbReference type="ChEBI" id="CHEBI:30616"/>
    </ligand>
</feature>
<comment type="catalytic activity">
    <reaction evidence="7 8">
        <text>(R)-pantoate + beta-alanine + ATP = (R)-pantothenate + AMP + diphosphate + H(+)</text>
        <dbReference type="Rhea" id="RHEA:10912"/>
        <dbReference type="ChEBI" id="CHEBI:15378"/>
        <dbReference type="ChEBI" id="CHEBI:15980"/>
        <dbReference type="ChEBI" id="CHEBI:29032"/>
        <dbReference type="ChEBI" id="CHEBI:30616"/>
        <dbReference type="ChEBI" id="CHEBI:33019"/>
        <dbReference type="ChEBI" id="CHEBI:57966"/>
        <dbReference type="ChEBI" id="CHEBI:456215"/>
        <dbReference type="EC" id="6.3.2.1"/>
    </reaction>
</comment>
<keyword evidence="4 8" id="KW-0566">Pantothenate biosynthesis</keyword>
<feature type="binding site" evidence="8">
    <location>
        <position position="107"/>
    </location>
    <ligand>
        <name>beta-alanine</name>
        <dbReference type="ChEBI" id="CHEBI:57966"/>
    </ligand>
</feature>
<evidence type="ECO:0000256" key="3">
    <source>
        <dbReference type="ARBA" id="ARBA00022598"/>
    </source>
</evidence>
<dbReference type="PANTHER" id="PTHR21299:SF1">
    <property type="entry name" value="PANTOATE--BETA-ALANINE LIGASE"/>
    <property type="match status" value="1"/>
</dbReference>
<name>B3DZ63_METI4</name>
<comment type="subunit">
    <text evidence="8">Homodimer.</text>
</comment>
<evidence type="ECO:0000256" key="1">
    <source>
        <dbReference type="ARBA" id="ARBA00004990"/>
    </source>
</evidence>
<dbReference type="SUPFAM" id="SSF52374">
    <property type="entry name" value="Nucleotidylyl transferase"/>
    <property type="match status" value="1"/>
</dbReference>
<protein>
    <recommendedName>
        <fullName evidence="8">Pantothenate synthetase</fullName>
        <shortName evidence="8">PS</shortName>
        <ecNumber evidence="8">6.3.2.1</ecNumber>
    </recommendedName>
    <alternativeName>
        <fullName evidence="8">Pantoate--beta-alanine ligase</fullName>
    </alternativeName>
    <alternativeName>
        <fullName evidence="8">Pantoate-activating enzyme</fullName>
    </alternativeName>
</protein>
<comment type="similarity">
    <text evidence="2 8">Belongs to the pantothenate synthetase family.</text>
</comment>
<proteinExistence type="inferred from homology"/>
<evidence type="ECO:0000256" key="5">
    <source>
        <dbReference type="ARBA" id="ARBA00022741"/>
    </source>
</evidence>
<dbReference type="InterPro" id="IPR003721">
    <property type="entry name" value="Pantoate_ligase"/>
</dbReference>
<keyword evidence="5 8" id="KW-0547">Nucleotide-binding</keyword>
<comment type="miscellaneous">
    <text evidence="8">The reaction proceeds by a bi uni uni bi ping pong mechanism.</text>
</comment>
<dbReference type="EMBL" id="CP000975">
    <property type="protein sequence ID" value="ACD84155.1"/>
    <property type="molecule type" value="Genomic_DNA"/>
</dbReference>
<dbReference type="Pfam" id="PF02569">
    <property type="entry name" value="Pantoate_ligase"/>
    <property type="match status" value="1"/>
</dbReference>
<dbReference type="HOGENOM" id="CLU_047148_0_0_0"/>
<comment type="subcellular location">
    <subcellularLocation>
        <location evidence="8">Cytoplasm</location>
    </subcellularLocation>
</comment>
<dbReference type="InterPro" id="IPR004821">
    <property type="entry name" value="Cyt_trans-like"/>
</dbReference>
<dbReference type="NCBIfam" id="TIGR00018">
    <property type="entry name" value="panC"/>
    <property type="match status" value="1"/>
</dbReference>
<dbReference type="Gene3D" id="3.40.50.620">
    <property type="entry name" value="HUPs"/>
    <property type="match status" value="1"/>
</dbReference>
<feature type="active site" description="Proton donor" evidence="8">
    <location>
        <position position="83"/>
    </location>
</feature>
<dbReference type="GO" id="GO:0005829">
    <property type="term" value="C:cytosol"/>
    <property type="evidence" value="ECO:0007669"/>
    <property type="project" value="TreeGrafter"/>
</dbReference>
<evidence type="ECO:0000256" key="7">
    <source>
        <dbReference type="ARBA" id="ARBA00048258"/>
    </source>
</evidence>